<dbReference type="Pfam" id="PF00535">
    <property type="entry name" value="Glycos_transf_2"/>
    <property type="match status" value="1"/>
</dbReference>
<dbReference type="GO" id="GO:0006488">
    <property type="term" value="P:dolichol-linked oligosaccharide biosynthetic process"/>
    <property type="evidence" value="ECO:0007669"/>
    <property type="project" value="TreeGrafter"/>
</dbReference>
<dbReference type="OrthoDB" id="108054at2"/>
<dbReference type="GO" id="GO:0016020">
    <property type="term" value="C:membrane"/>
    <property type="evidence" value="ECO:0007669"/>
    <property type="project" value="UniProtKB-SubCell"/>
</dbReference>
<feature type="domain" description="GtrA/DPMS transmembrane" evidence="10">
    <location>
        <begin position="238"/>
        <end position="372"/>
    </location>
</feature>
<dbReference type="GO" id="GO:0035269">
    <property type="term" value="P:protein O-linked glycosylation via mannose"/>
    <property type="evidence" value="ECO:0007669"/>
    <property type="project" value="TreeGrafter"/>
</dbReference>
<feature type="transmembrane region" description="Helical" evidence="8">
    <location>
        <begin position="210"/>
        <end position="228"/>
    </location>
</feature>
<feature type="transmembrane region" description="Helical" evidence="8">
    <location>
        <begin position="347"/>
        <end position="365"/>
    </location>
</feature>
<feature type="transmembrane region" description="Helical" evidence="8">
    <location>
        <begin position="240"/>
        <end position="261"/>
    </location>
</feature>
<comment type="similarity">
    <text evidence="2">Belongs to the glycosyltransferase 2 family.</text>
</comment>
<dbReference type="Pfam" id="PF04138">
    <property type="entry name" value="GtrA_DPMS_TM"/>
    <property type="match status" value="1"/>
</dbReference>
<evidence type="ECO:0000313" key="12">
    <source>
        <dbReference type="EMBL" id="APZ41892.1"/>
    </source>
</evidence>
<dbReference type="SUPFAM" id="SSF53448">
    <property type="entry name" value="Nucleotide-diphospho-sugar transferases"/>
    <property type="match status" value="1"/>
</dbReference>
<feature type="transmembrane region" description="Helical" evidence="8">
    <location>
        <begin position="486"/>
        <end position="507"/>
    </location>
</feature>
<dbReference type="InterPro" id="IPR001173">
    <property type="entry name" value="Glyco_trans_2-like"/>
</dbReference>
<feature type="transmembrane region" description="Helical" evidence="8">
    <location>
        <begin position="628"/>
        <end position="652"/>
    </location>
</feature>
<evidence type="ECO:0000313" key="13">
    <source>
        <dbReference type="Proteomes" id="UP000243807"/>
    </source>
</evidence>
<keyword evidence="7 8" id="KW-0472">Membrane</keyword>
<dbReference type="CDD" id="cd06442">
    <property type="entry name" value="DPM1_like"/>
    <property type="match status" value="1"/>
</dbReference>
<feature type="transmembrane region" description="Helical" evidence="8">
    <location>
        <begin position="456"/>
        <end position="474"/>
    </location>
</feature>
<dbReference type="GO" id="GO:0004582">
    <property type="term" value="F:dolichyl-phosphate beta-D-mannosyltransferase activity"/>
    <property type="evidence" value="ECO:0007669"/>
    <property type="project" value="InterPro"/>
</dbReference>
<dbReference type="InterPro" id="IPR038731">
    <property type="entry name" value="RgtA/B/C-like"/>
</dbReference>
<feature type="transmembrane region" description="Helical" evidence="8">
    <location>
        <begin position="577"/>
        <end position="596"/>
    </location>
</feature>
<dbReference type="STRING" id="1765967.BW247_01245"/>
<dbReference type="InterPro" id="IPR039528">
    <property type="entry name" value="DPM1-like"/>
</dbReference>
<evidence type="ECO:0000259" key="9">
    <source>
        <dbReference type="Pfam" id="PF00535"/>
    </source>
</evidence>
<dbReference type="PANTHER" id="PTHR43398:SF1">
    <property type="entry name" value="DOLICHOL-PHOSPHATE MANNOSYLTRANSFERASE SUBUNIT 1"/>
    <property type="match status" value="1"/>
</dbReference>
<evidence type="ECO:0000259" key="11">
    <source>
        <dbReference type="Pfam" id="PF13231"/>
    </source>
</evidence>
<evidence type="ECO:0000256" key="3">
    <source>
        <dbReference type="ARBA" id="ARBA00022676"/>
    </source>
</evidence>
<protein>
    <recommendedName>
        <fullName evidence="14">Dolichyl-phosphate beta-D-mannosyltransferase</fullName>
    </recommendedName>
</protein>
<accession>A0A1P8UDG0</accession>
<feature type="domain" description="Glycosyltransferase RgtA/B/C/D-like" evidence="11">
    <location>
        <begin position="435"/>
        <end position="596"/>
    </location>
</feature>
<proteinExistence type="inferred from homology"/>
<evidence type="ECO:0000256" key="8">
    <source>
        <dbReference type="SAM" id="Phobius"/>
    </source>
</evidence>
<keyword evidence="6 8" id="KW-1133">Transmembrane helix</keyword>
<keyword evidence="3" id="KW-0328">Glycosyltransferase</keyword>
<feature type="domain" description="Glycosyltransferase 2-like" evidence="9">
    <location>
        <begin position="3"/>
        <end position="170"/>
    </location>
</feature>
<feature type="transmembrane region" description="Helical" evidence="8">
    <location>
        <begin position="678"/>
        <end position="697"/>
    </location>
</feature>
<dbReference type="EMBL" id="CP019434">
    <property type="protein sequence ID" value="APZ41892.1"/>
    <property type="molecule type" value="Genomic_DNA"/>
</dbReference>
<reference evidence="12 13" key="1">
    <citation type="submission" date="2017-01" db="EMBL/GenBank/DDBJ databases">
        <title>Draft sequence of Acidihalobacter ferrooxidans strain DSM 14175 (strain V8).</title>
        <authorList>
            <person name="Khaleque H.N."/>
            <person name="Ramsay J.P."/>
            <person name="Murphy R.J.T."/>
            <person name="Kaksonen A.H."/>
            <person name="Boxall N.J."/>
            <person name="Watkin E.L.J."/>
        </authorList>
    </citation>
    <scope>NUCLEOTIDE SEQUENCE [LARGE SCALE GENOMIC DNA]</scope>
    <source>
        <strain evidence="12 13">V8</strain>
    </source>
</reference>
<evidence type="ECO:0000256" key="2">
    <source>
        <dbReference type="ARBA" id="ARBA00006739"/>
    </source>
</evidence>
<feature type="transmembrane region" description="Helical" evidence="8">
    <location>
        <begin position="703"/>
        <end position="724"/>
    </location>
</feature>
<dbReference type="KEGG" id="afy:BW247_01245"/>
<dbReference type="GO" id="GO:0006506">
    <property type="term" value="P:GPI anchor biosynthetic process"/>
    <property type="evidence" value="ECO:0007669"/>
    <property type="project" value="TreeGrafter"/>
</dbReference>
<evidence type="ECO:0008006" key="14">
    <source>
        <dbReference type="Google" id="ProtNLM"/>
    </source>
</evidence>
<evidence type="ECO:0000256" key="7">
    <source>
        <dbReference type="ARBA" id="ARBA00023136"/>
    </source>
</evidence>
<dbReference type="PANTHER" id="PTHR43398">
    <property type="entry name" value="DOLICHOL-PHOSPHATE MANNOSYLTRANSFERASE SUBUNIT 1"/>
    <property type="match status" value="1"/>
</dbReference>
<keyword evidence="4" id="KW-0808">Transferase</keyword>
<dbReference type="Pfam" id="PF13231">
    <property type="entry name" value="PMT_2"/>
    <property type="match status" value="1"/>
</dbReference>
<dbReference type="AlphaFoldDB" id="A0A1P8UDG0"/>
<evidence type="ECO:0000256" key="4">
    <source>
        <dbReference type="ARBA" id="ARBA00022679"/>
    </source>
</evidence>
<feature type="transmembrane region" description="Helical" evidence="8">
    <location>
        <begin position="394"/>
        <end position="415"/>
    </location>
</feature>
<evidence type="ECO:0000259" key="10">
    <source>
        <dbReference type="Pfam" id="PF04138"/>
    </source>
</evidence>
<organism evidence="12 13">
    <name type="scientific">Acidihalobacter ferrooxydans</name>
    <dbReference type="NCBI Taxonomy" id="1765967"/>
    <lineage>
        <taxon>Bacteria</taxon>
        <taxon>Pseudomonadati</taxon>
        <taxon>Pseudomonadota</taxon>
        <taxon>Gammaproteobacteria</taxon>
        <taxon>Chromatiales</taxon>
        <taxon>Ectothiorhodospiraceae</taxon>
        <taxon>Acidihalobacter</taxon>
    </lineage>
</organism>
<feature type="transmembrane region" description="Helical" evidence="8">
    <location>
        <begin position="306"/>
        <end position="327"/>
    </location>
</feature>
<gene>
    <name evidence="12" type="ORF">BW247_01245</name>
</gene>
<keyword evidence="13" id="KW-1185">Reference proteome</keyword>
<dbReference type="InterPro" id="IPR007267">
    <property type="entry name" value="GtrA_DPMS_TM"/>
</dbReference>
<dbReference type="RefSeq" id="WP_076835239.1">
    <property type="nucleotide sequence ID" value="NZ_CP019434.1"/>
</dbReference>
<name>A0A1P8UDG0_9GAMM</name>
<dbReference type="Gene3D" id="3.90.550.10">
    <property type="entry name" value="Spore Coat Polysaccharide Biosynthesis Protein SpsA, Chain A"/>
    <property type="match status" value="1"/>
</dbReference>
<sequence length="894" mass="97813">MLSVIVPTFNERDNAPELIRRVLAAFASLDEPAELLIVDDDSPDGTAAAMRQAAAEHAATDCVRVIVRKRDKGLAKAVAAGFEQARGDVLAVMDADLSHPPELLPDLLAAIHAGADVAVGSRYVAGGGTAGWPLLRRIVSRGAGLLARPLSPVKDITSGFFALRRDCLDDLHYVPRGYKIGLELFARLPGRRVVEVPFTFHDRTRGASKLGGAIMLAYLVQLAGLYRARYPRLIGYLQFGFVGLLGMAIDSLAFGLAYWYLGLKEFGPSLGGFFAQTLSFLVAARVNFSLNAAWTFRERRAHASMSVFIAVSLVGFIMRSLIFESVIHLPVASGPAAWSALVHTVSIEQIALICGVVVASVWNFWGSRRWAFPAVGADTGGNLPQPAEFVSRSWVVILLITAGIVRIVFAAQIPLSFDETYYWQWSRHLAWNFYDHPPMIAYLIAAGTRLLGTTPLGVRLLSGIMGVAIGWLVYRLAIAYWRDPRAGLWALVLVVTTPLFAVGGVIANPDVPLLFFWTATLLLTFRALERERLLDWLLMGLFAGLGLMSKLPMVLLYLSLLFALLSTPRGRHSLRTPHPWLALAVAGLVTTPMWIWEFTHHNSIAFHLRQGFGKAAGDDRLHGGLSSLLSYLAGQAAVITPIFLIIIIIGIVQVWRRRPSQAELPTTGVLSPGEIRPFLLWPALITFGLFGGASLLAGSQPNWTAPAYATAFVMAGGPLAAIMTHPRRWLRWLGKFAVAFAVAISLYVQIGTAHPLIAYKNYPRTFPFDYTPLANWVEGLRTANTHAGQSPWIVCSNYKVASVLAFNMPGHPTTYDPFEVGSGSAYLAWEHEPKPGTYGLYIVNSRHPDNLSQLFVGTPRYLGVFHVTRLGVVRDTYYAFAGVLNPPAFNVATR</sequence>
<evidence type="ECO:0000256" key="5">
    <source>
        <dbReference type="ARBA" id="ARBA00022692"/>
    </source>
</evidence>
<keyword evidence="5 8" id="KW-0812">Transmembrane</keyword>
<dbReference type="InterPro" id="IPR029044">
    <property type="entry name" value="Nucleotide-diphossugar_trans"/>
</dbReference>
<feature type="transmembrane region" description="Helical" evidence="8">
    <location>
        <begin position="273"/>
        <end position="294"/>
    </location>
</feature>
<feature type="transmembrane region" description="Helical" evidence="8">
    <location>
        <begin position="536"/>
        <end position="565"/>
    </location>
</feature>
<evidence type="ECO:0000256" key="1">
    <source>
        <dbReference type="ARBA" id="ARBA00004141"/>
    </source>
</evidence>
<dbReference type="Proteomes" id="UP000243807">
    <property type="component" value="Chromosome"/>
</dbReference>
<evidence type="ECO:0000256" key="6">
    <source>
        <dbReference type="ARBA" id="ARBA00022989"/>
    </source>
</evidence>
<comment type="subcellular location">
    <subcellularLocation>
        <location evidence="1">Membrane</location>
        <topology evidence="1">Multi-pass membrane protein</topology>
    </subcellularLocation>
</comment>
<dbReference type="GO" id="GO:0000271">
    <property type="term" value="P:polysaccharide biosynthetic process"/>
    <property type="evidence" value="ECO:0007669"/>
    <property type="project" value="InterPro"/>
</dbReference>
<feature type="transmembrane region" description="Helical" evidence="8">
    <location>
        <begin position="736"/>
        <end position="757"/>
    </location>
</feature>